<gene>
    <name evidence="1" type="ORF">A2943_00440</name>
</gene>
<organism evidence="1 2">
    <name type="scientific">Candidatus Adlerbacteria bacterium RIFCSPLOWO2_01_FULL_51_16</name>
    <dbReference type="NCBI Taxonomy" id="1797243"/>
    <lineage>
        <taxon>Bacteria</taxon>
        <taxon>Candidatus Adleribacteriota</taxon>
    </lineage>
</organism>
<name>A0A1F4XHX5_9BACT</name>
<sequence length="111" mass="11592">MRGLVMHLPLFSHTEPLVYAACRALGAPIFINNPHNLPVAAAALRSGGMDAVVSKVADAAALSSYLYEKGGPRPRLWFLVNGGSAGSSRVPAGLGGKDEVVVVDVHTPKNF</sequence>
<reference evidence="1 2" key="1">
    <citation type="journal article" date="2016" name="Nat. Commun.">
        <title>Thousands of microbial genomes shed light on interconnected biogeochemical processes in an aquifer system.</title>
        <authorList>
            <person name="Anantharaman K."/>
            <person name="Brown C.T."/>
            <person name="Hug L.A."/>
            <person name="Sharon I."/>
            <person name="Castelle C.J."/>
            <person name="Probst A.J."/>
            <person name="Thomas B.C."/>
            <person name="Singh A."/>
            <person name="Wilkins M.J."/>
            <person name="Karaoz U."/>
            <person name="Brodie E.L."/>
            <person name="Williams K.H."/>
            <person name="Hubbard S.S."/>
            <person name="Banfield J.F."/>
        </authorList>
    </citation>
    <scope>NUCLEOTIDE SEQUENCE [LARGE SCALE GENOMIC DNA]</scope>
</reference>
<dbReference type="Proteomes" id="UP000176185">
    <property type="component" value="Unassembled WGS sequence"/>
</dbReference>
<proteinExistence type="predicted"/>
<dbReference type="EMBL" id="MEWX01000002">
    <property type="protein sequence ID" value="OGC81210.1"/>
    <property type="molecule type" value="Genomic_DNA"/>
</dbReference>
<evidence type="ECO:0000313" key="1">
    <source>
        <dbReference type="EMBL" id="OGC81210.1"/>
    </source>
</evidence>
<accession>A0A1F4XHX5</accession>
<protein>
    <submittedName>
        <fullName evidence="1">Uncharacterized protein</fullName>
    </submittedName>
</protein>
<evidence type="ECO:0000313" key="2">
    <source>
        <dbReference type="Proteomes" id="UP000176185"/>
    </source>
</evidence>
<dbReference type="AlphaFoldDB" id="A0A1F4XHX5"/>
<dbReference type="STRING" id="1797243.A2943_00440"/>
<comment type="caution">
    <text evidence="1">The sequence shown here is derived from an EMBL/GenBank/DDBJ whole genome shotgun (WGS) entry which is preliminary data.</text>
</comment>